<name>A0AAQ3NVB9_VIGMU</name>
<dbReference type="Proteomes" id="UP001374535">
    <property type="component" value="Chromosome 4"/>
</dbReference>
<dbReference type="AlphaFoldDB" id="A0AAQ3NVB9"/>
<protein>
    <submittedName>
        <fullName evidence="1">Uncharacterized protein</fullName>
    </submittedName>
</protein>
<proteinExistence type="predicted"/>
<organism evidence="1 2">
    <name type="scientific">Vigna mungo</name>
    <name type="common">Black gram</name>
    <name type="synonym">Phaseolus mungo</name>
    <dbReference type="NCBI Taxonomy" id="3915"/>
    <lineage>
        <taxon>Eukaryota</taxon>
        <taxon>Viridiplantae</taxon>
        <taxon>Streptophyta</taxon>
        <taxon>Embryophyta</taxon>
        <taxon>Tracheophyta</taxon>
        <taxon>Spermatophyta</taxon>
        <taxon>Magnoliopsida</taxon>
        <taxon>eudicotyledons</taxon>
        <taxon>Gunneridae</taxon>
        <taxon>Pentapetalae</taxon>
        <taxon>rosids</taxon>
        <taxon>fabids</taxon>
        <taxon>Fabales</taxon>
        <taxon>Fabaceae</taxon>
        <taxon>Papilionoideae</taxon>
        <taxon>50 kb inversion clade</taxon>
        <taxon>NPAAA clade</taxon>
        <taxon>indigoferoid/millettioid clade</taxon>
        <taxon>Phaseoleae</taxon>
        <taxon>Vigna</taxon>
    </lineage>
</organism>
<reference evidence="1 2" key="1">
    <citation type="journal article" date="2023" name="Life. Sci Alliance">
        <title>Evolutionary insights into 3D genome organization and epigenetic landscape of Vigna mungo.</title>
        <authorList>
            <person name="Junaid A."/>
            <person name="Singh B."/>
            <person name="Bhatia S."/>
        </authorList>
    </citation>
    <scope>NUCLEOTIDE SEQUENCE [LARGE SCALE GENOMIC DNA]</scope>
    <source>
        <strain evidence="1">Urdbean</strain>
    </source>
</reference>
<gene>
    <name evidence="1" type="ORF">V8G54_013247</name>
</gene>
<evidence type="ECO:0000313" key="2">
    <source>
        <dbReference type="Proteomes" id="UP001374535"/>
    </source>
</evidence>
<evidence type="ECO:0000313" key="1">
    <source>
        <dbReference type="EMBL" id="WVZ15681.1"/>
    </source>
</evidence>
<dbReference type="EMBL" id="CP144697">
    <property type="protein sequence ID" value="WVZ15681.1"/>
    <property type="molecule type" value="Genomic_DNA"/>
</dbReference>
<keyword evidence="2" id="KW-1185">Reference proteome</keyword>
<sequence length="128" mass="14587">MENDLSEVLYRLIDFLFVMVDVNLAKRQRKNENEILKEGGNGYLTVMMLQAVKILIKFAKIVGIHEYLLSVNCSSVMASGKSACPYFPLRFSACLEDLNVEVEPKVTLDLAVRIDITLVFMVKEHFIK</sequence>
<accession>A0AAQ3NVB9</accession>